<keyword evidence="3 10" id="KW-0716">Sensory transduction</keyword>
<evidence type="ECO:0000256" key="4">
    <source>
        <dbReference type="ARBA" id="ARBA00022692"/>
    </source>
</evidence>
<accession>A0A1S7UEE5</accession>
<dbReference type="PANTHER" id="PTHR21137">
    <property type="entry name" value="ODORANT RECEPTOR"/>
    <property type="match status" value="1"/>
</dbReference>
<evidence type="ECO:0000313" key="12">
    <source>
        <dbReference type="Proteomes" id="UP000682892"/>
    </source>
</evidence>
<keyword evidence="8 10" id="KW-0675">Receptor</keyword>
<dbReference type="Proteomes" id="UP000682892">
    <property type="component" value="Unassembled WGS sequence"/>
</dbReference>
<name>A0A1S7UEE5_AEDAE</name>
<protein>
    <recommendedName>
        <fullName evidence="10">Odorant receptor</fullName>
    </recommendedName>
</protein>
<evidence type="ECO:0000313" key="11">
    <source>
        <dbReference type="EMBL" id="EJY57872.1"/>
    </source>
</evidence>
<evidence type="ECO:0000256" key="9">
    <source>
        <dbReference type="ARBA" id="ARBA00023224"/>
    </source>
</evidence>
<keyword evidence="6 10" id="KW-1133">Transmembrane helix</keyword>
<keyword evidence="7 10" id="KW-0472">Membrane</keyword>
<evidence type="ECO:0000256" key="2">
    <source>
        <dbReference type="ARBA" id="ARBA00022475"/>
    </source>
</evidence>
<feature type="transmembrane region" description="Helical" evidence="10">
    <location>
        <begin position="294"/>
        <end position="317"/>
    </location>
</feature>
<dbReference type="PANTHER" id="PTHR21137:SF35">
    <property type="entry name" value="ODORANT RECEPTOR 19A-RELATED"/>
    <property type="match status" value="1"/>
</dbReference>
<comment type="caution">
    <text evidence="10">Lacks conserved residue(s) required for the propagation of feature annotation.</text>
</comment>
<feature type="transmembrane region" description="Helical" evidence="10">
    <location>
        <begin position="38"/>
        <end position="57"/>
    </location>
</feature>
<comment type="subcellular location">
    <subcellularLocation>
        <location evidence="1 10">Cell membrane</location>
        <topology evidence="1 10">Multi-pass membrane protein</topology>
    </subcellularLocation>
</comment>
<reference evidence="11" key="3">
    <citation type="submission" date="2012-09" db="EMBL/GenBank/DDBJ databases">
        <authorList>
            <consortium name="VectorBase"/>
        </authorList>
    </citation>
    <scope>NUCLEOTIDE SEQUENCE</scope>
    <source>
        <strain evidence="11">Liverpool</strain>
    </source>
</reference>
<dbReference type="GO" id="GO:0007165">
    <property type="term" value="P:signal transduction"/>
    <property type="evidence" value="ECO:0007669"/>
    <property type="project" value="UniProtKB-KW"/>
</dbReference>
<sequence length="395" mass="46152">MTTKRMPPFRLMSASLKLCKWLGLWHEVNLSSPCWQTVFIMCSILFWFILPGCLYITRGEKTLRDLLKSILEVFAMSVIVSRLMVHMFNRKKLQACFVDLREAISTFENYPHENVQRILRHLLKSADYLVKIYVSIVFIQASVYGVVPAVLTTYQYCTSDEIIRLPSAVMDADYILFDHTTSYWIWMLVTIVSLIVEYLMLGSVSAQECLFWNLLHHTSCLFKMVCLEIARLDQYTDPNQFRERLACIVPIHEVCFKCARCLENVLNPLLALWYCTCIVQTCYLLFAISMIDDIVVIASMMFVLQYTVFLIFSFSMLGAELMEESARVSEAVYNTHWYMRKATESRLLLFIMMRTNRPVGIRAAKFFFVNRSTFADAMKTAFSYFTIMQRFYGEK</sequence>
<dbReference type="GO" id="GO:0005549">
    <property type="term" value="F:odorant binding"/>
    <property type="evidence" value="ECO:0007669"/>
    <property type="project" value="InterPro"/>
</dbReference>
<feature type="transmembrane region" description="Helical" evidence="10">
    <location>
        <begin position="183"/>
        <end position="201"/>
    </location>
</feature>
<evidence type="ECO:0000256" key="7">
    <source>
        <dbReference type="ARBA" id="ARBA00023136"/>
    </source>
</evidence>
<evidence type="ECO:0000256" key="3">
    <source>
        <dbReference type="ARBA" id="ARBA00022606"/>
    </source>
</evidence>
<dbReference type="GO" id="GO:0004984">
    <property type="term" value="F:olfactory receptor activity"/>
    <property type="evidence" value="ECO:0007669"/>
    <property type="project" value="InterPro"/>
</dbReference>
<proteinExistence type="inferred from homology"/>
<keyword evidence="2" id="KW-1003">Cell membrane</keyword>
<dbReference type="Pfam" id="PF02949">
    <property type="entry name" value="7tm_6"/>
    <property type="match status" value="1"/>
</dbReference>
<evidence type="ECO:0000256" key="10">
    <source>
        <dbReference type="RuleBase" id="RU351113"/>
    </source>
</evidence>
<keyword evidence="5 10" id="KW-0552">Olfaction</keyword>
<feature type="transmembrane region" description="Helical" evidence="10">
    <location>
        <begin position="128"/>
        <end position="151"/>
    </location>
</feature>
<dbReference type="GO" id="GO:0005886">
    <property type="term" value="C:plasma membrane"/>
    <property type="evidence" value="ECO:0007669"/>
    <property type="project" value="UniProtKB-SubCell"/>
</dbReference>
<evidence type="ECO:0000256" key="5">
    <source>
        <dbReference type="ARBA" id="ARBA00022725"/>
    </source>
</evidence>
<dbReference type="InterPro" id="IPR004117">
    <property type="entry name" value="7tm6_olfct_rcpt"/>
</dbReference>
<reference evidence="11" key="2">
    <citation type="journal article" date="2007" name="Science">
        <title>Genome sequence of Aedes aegypti, a major arbovirus vector.</title>
        <authorList>
            <person name="Nene V."/>
            <person name="Wortman J.R."/>
            <person name="Lawson D."/>
            <person name="Haas B."/>
            <person name="Kodira C."/>
            <person name="Tu Z.J."/>
            <person name="Loftus B."/>
            <person name="Xi Z."/>
            <person name="Megy K."/>
            <person name="Grabherr M."/>
            <person name="Ren Q."/>
            <person name="Zdobnov E.M."/>
            <person name="Lobo N.F."/>
            <person name="Campbell K.S."/>
            <person name="Brown S.E."/>
            <person name="Bonaldo M.F."/>
            <person name="Zhu J."/>
            <person name="Sinkins S.P."/>
            <person name="Hogenkamp D.G."/>
            <person name="Amedeo P."/>
            <person name="Arensburger P."/>
            <person name="Atkinson P.W."/>
            <person name="Bidwell S."/>
            <person name="Biedler J."/>
            <person name="Birney E."/>
            <person name="Bruggner R.V."/>
            <person name="Costas J."/>
            <person name="Coy M.R."/>
            <person name="Crabtree J."/>
            <person name="Crawford M."/>
            <person name="Debruyn B."/>
            <person name="Decaprio D."/>
            <person name="Eiglmeier K."/>
            <person name="Eisenstadt E."/>
            <person name="El-Dorry H."/>
            <person name="Gelbart W.M."/>
            <person name="Gomes S.L."/>
            <person name="Hammond M."/>
            <person name="Hannick L.I."/>
            <person name="Hogan J.R."/>
            <person name="Holmes M.H."/>
            <person name="Jaffe D."/>
            <person name="Johnston J.S."/>
            <person name="Kennedy R.C."/>
            <person name="Koo H."/>
            <person name="Kravitz S."/>
            <person name="Kriventseva E.V."/>
            <person name="Kulp D."/>
            <person name="Labutti K."/>
            <person name="Lee E."/>
            <person name="Li S."/>
            <person name="Lovin D.D."/>
            <person name="Mao C."/>
            <person name="Mauceli E."/>
            <person name="Menck C.F."/>
            <person name="Miller J.R."/>
            <person name="Montgomery P."/>
            <person name="Mori A."/>
            <person name="Nascimento A.L."/>
            <person name="Naveira H.F."/>
            <person name="Nusbaum C."/>
            <person name="O'leary S."/>
            <person name="Orvis J."/>
            <person name="Pertea M."/>
            <person name="Quesneville H."/>
            <person name="Reidenbach K.R."/>
            <person name="Rogers Y.H."/>
            <person name="Roth C.W."/>
            <person name="Schneider J.R."/>
            <person name="Schatz M."/>
            <person name="Shumway M."/>
            <person name="Stanke M."/>
            <person name="Stinson E.O."/>
            <person name="Tubio J.M."/>
            <person name="Vanzee J.P."/>
            <person name="Verjovski-Almeida S."/>
            <person name="Werner D."/>
            <person name="White O."/>
            <person name="Wyder S."/>
            <person name="Zeng Q."/>
            <person name="Zhao Q."/>
            <person name="Zhao Y."/>
            <person name="Hill C.A."/>
            <person name="Raikhel A.S."/>
            <person name="Soares M.B."/>
            <person name="Knudson D.L."/>
            <person name="Lee N.H."/>
            <person name="Galagan J."/>
            <person name="Salzberg S.L."/>
            <person name="Paulsen I.T."/>
            <person name="Dimopoulos G."/>
            <person name="Collins F.H."/>
            <person name="Birren B."/>
            <person name="Fraser-Liggett C.M."/>
            <person name="Severson D.W."/>
        </authorList>
    </citation>
    <scope>NUCLEOTIDE SEQUENCE [LARGE SCALE GENOMIC DNA]</scope>
    <source>
        <strain evidence="11">Liverpool</strain>
    </source>
</reference>
<keyword evidence="9 10" id="KW-0807">Transducer</keyword>
<evidence type="ECO:0000256" key="6">
    <source>
        <dbReference type="ARBA" id="ARBA00022989"/>
    </source>
</evidence>
<reference evidence="11" key="1">
    <citation type="submission" date="2005-10" db="EMBL/GenBank/DDBJ databases">
        <authorList>
            <person name="Loftus B.J."/>
            <person name="Nene V.M."/>
            <person name="Hannick L.I."/>
            <person name="Bidwell S."/>
            <person name="Haas B."/>
            <person name="Amedeo P."/>
            <person name="Orvis J."/>
            <person name="Wortman J.R."/>
            <person name="White O.R."/>
            <person name="Salzberg S."/>
            <person name="Shumway M."/>
            <person name="Koo H."/>
            <person name="Zhao Y."/>
            <person name="Holmes M."/>
            <person name="Miller J."/>
            <person name="Schatz M."/>
            <person name="Pop M."/>
            <person name="Pai G."/>
            <person name="Utterback T."/>
            <person name="Rogers Y.-H."/>
            <person name="Kravitz S."/>
            <person name="Fraser C.M."/>
        </authorList>
    </citation>
    <scope>NUCLEOTIDE SEQUENCE</scope>
    <source>
        <strain evidence="11">Liverpool</strain>
    </source>
</reference>
<keyword evidence="4 10" id="KW-0812">Transmembrane</keyword>
<organism evidence="11 12">
    <name type="scientific">Aedes aegypti</name>
    <name type="common">Yellowfever mosquito</name>
    <name type="synonym">Culex aegypti</name>
    <dbReference type="NCBI Taxonomy" id="7159"/>
    <lineage>
        <taxon>Eukaryota</taxon>
        <taxon>Metazoa</taxon>
        <taxon>Ecdysozoa</taxon>
        <taxon>Arthropoda</taxon>
        <taxon>Hexapoda</taxon>
        <taxon>Insecta</taxon>
        <taxon>Pterygota</taxon>
        <taxon>Neoptera</taxon>
        <taxon>Endopterygota</taxon>
        <taxon>Diptera</taxon>
        <taxon>Nematocera</taxon>
        <taxon>Culicoidea</taxon>
        <taxon>Culicidae</taxon>
        <taxon>Culicinae</taxon>
        <taxon>Aedini</taxon>
        <taxon>Aedes</taxon>
        <taxon>Stegomyia</taxon>
    </lineage>
</organism>
<feature type="transmembrane region" description="Helical" evidence="10">
    <location>
        <begin position="269"/>
        <end position="288"/>
    </location>
</feature>
<evidence type="ECO:0000256" key="8">
    <source>
        <dbReference type="ARBA" id="ARBA00023170"/>
    </source>
</evidence>
<evidence type="ECO:0000256" key="1">
    <source>
        <dbReference type="ARBA" id="ARBA00004651"/>
    </source>
</evidence>
<dbReference type="EMBL" id="CH477661">
    <property type="protein sequence ID" value="EJY57872.1"/>
    <property type="molecule type" value="Genomic_DNA"/>
</dbReference>
<gene>
    <name evidence="11" type="primary">GPROR56</name>
    <name evidence="11" type="ORF">AaeL_AAEL017534</name>
</gene>
<dbReference type="AlphaFoldDB" id="A0A1S7UEE5"/>
<comment type="similarity">
    <text evidence="10">Belongs to the insect chemoreceptor superfamily. Heteromeric odorant receptor channel (TC 1.A.69) family.</text>
</comment>